<evidence type="ECO:0000256" key="1">
    <source>
        <dbReference type="SAM" id="MobiDB-lite"/>
    </source>
</evidence>
<feature type="compositionally biased region" description="Low complexity" evidence="1">
    <location>
        <begin position="189"/>
        <end position="202"/>
    </location>
</feature>
<comment type="caution">
    <text evidence="2">The sequence shown here is derived from an EMBL/GenBank/DDBJ whole genome shotgun (WGS) entry which is preliminary data.</text>
</comment>
<evidence type="ECO:0000313" key="2">
    <source>
        <dbReference type="EMBL" id="GIH64485.1"/>
    </source>
</evidence>
<evidence type="ECO:0000313" key="3">
    <source>
        <dbReference type="Proteomes" id="UP000660454"/>
    </source>
</evidence>
<keyword evidence="3" id="KW-1185">Reference proteome</keyword>
<accession>A0ABQ4GSU4</accession>
<sequence length="286" mass="30989">MSEHRQVHATARTPGASPEDYAWQDEGPLGPIYTITLVRGVEEHEVLRRLGAAPEHIRLIDVDEYPDSSRTEIAMVRVGDWSILIEECGRCGVQREVIGELSRDGGEAVAVMRHDYAPGQDFAYALDGELLTGFDPSRPGTRWGTAPDRLNSGVALVVSGVADRDAEELRQRLQRLELGIVLPAHPQPATAATSAAMSAMSDPPGPARPRQRAFARPYATPALLVSGAESARTAPELPGRRPPPRYTPASLGVPVHGRLADPRSQVSRLMPRCGPSLTGTARRRRP</sequence>
<proteinExistence type="predicted"/>
<dbReference type="EMBL" id="BOOF01000032">
    <property type="protein sequence ID" value="GIH64485.1"/>
    <property type="molecule type" value="Genomic_DNA"/>
</dbReference>
<gene>
    <name evidence="2" type="ORF">Msi02_53020</name>
</gene>
<dbReference type="InterPro" id="IPR045592">
    <property type="entry name" value="DUF6461"/>
</dbReference>
<dbReference type="Proteomes" id="UP000660454">
    <property type="component" value="Unassembled WGS sequence"/>
</dbReference>
<feature type="region of interest" description="Disordered" evidence="1">
    <location>
        <begin position="225"/>
        <end position="286"/>
    </location>
</feature>
<name>A0ABQ4GSU4_9ACTN</name>
<reference evidence="2 3" key="1">
    <citation type="submission" date="2021-01" db="EMBL/GenBank/DDBJ databases">
        <title>Whole genome shotgun sequence of Microbispora siamensis NBRC 104113.</title>
        <authorList>
            <person name="Komaki H."/>
            <person name="Tamura T."/>
        </authorList>
    </citation>
    <scope>NUCLEOTIDE SEQUENCE [LARGE SCALE GENOMIC DNA]</scope>
    <source>
        <strain evidence="2 3">NBRC 104113</strain>
    </source>
</reference>
<feature type="region of interest" description="Disordered" evidence="1">
    <location>
        <begin position="189"/>
        <end position="211"/>
    </location>
</feature>
<dbReference type="Pfam" id="PF20062">
    <property type="entry name" value="DUF6461"/>
    <property type="match status" value="1"/>
</dbReference>
<protein>
    <submittedName>
        <fullName evidence="2">Uncharacterized protein</fullName>
    </submittedName>
</protein>
<feature type="region of interest" description="Disordered" evidence="1">
    <location>
        <begin position="1"/>
        <end position="22"/>
    </location>
</feature>
<organism evidence="2 3">
    <name type="scientific">Microbispora siamensis</name>
    <dbReference type="NCBI Taxonomy" id="564413"/>
    <lineage>
        <taxon>Bacteria</taxon>
        <taxon>Bacillati</taxon>
        <taxon>Actinomycetota</taxon>
        <taxon>Actinomycetes</taxon>
        <taxon>Streptosporangiales</taxon>
        <taxon>Streptosporangiaceae</taxon>
        <taxon>Microbispora</taxon>
    </lineage>
</organism>